<name>A0A4Q7ZPB9_9ACTN</name>
<keyword evidence="2" id="KW-1185">Reference proteome</keyword>
<protein>
    <submittedName>
        <fullName evidence="1">FXSXX-COOH protein</fullName>
    </submittedName>
</protein>
<dbReference type="NCBIfam" id="TIGR04268">
    <property type="entry name" value="FxSxx-COOH"/>
    <property type="match status" value="1"/>
</dbReference>
<organism evidence="1 2">
    <name type="scientific">Krasilnikovia cinnamomea</name>
    <dbReference type="NCBI Taxonomy" id="349313"/>
    <lineage>
        <taxon>Bacteria</taxon>
        <taxon>Bacillati</taxon>
        <taxon>Actinomycetota</taxon>
        <taxon>Actinomycetes</taxon>
        <taxon>Micromonosporales</taxon>
        <taxon>Micromonosporaceae</taxon>
        <taxon>Krasilnikovia</taxon>
    </lineage>
</organism>
<reference evidence="1 2" key="1">
    <citation type="submission" date="2019-02" db="EMBL/GenBank/DDBJ databases">
        <title>Sequencing the genomes of 1000 actinobacteria strains.</title>
        <authorList>
            <person name="Klenk H.-P."/>
        </authorList>
    </citation>
    <scope>NUCLEOTIDE SEQUENCE [LARGE SCALE GENOMIC DNA]</scope>
    <source>
        <strain evidence="1 2">DSM 45162</strain>
    </source>
</reference>
<gene>
    <name evidence="1" type="ORF">EV385_4103</name>
</gene>
<dbReference type="AlphaFoldDB" id="A0A4Q7ZPB9"/>
<evidence type="ECO:0000313" key="1">
    <source>
        <dbReference type="EMBL" id="RZU52255.1"/>
    </source>
</evidence>
<dbReference type="InterPro" id="IPR026334">
    <property type="entry name" value="FxSxx-COOH"/>
</dbReference>
<dbReference type="Proteomes" id="UP000292564">
    <property type="component" value="Unassembled WGS sequence"/>
</dbReference>
<proteinExistence type="predicted"/>
<accession>A0A4Q7ZPB9</accession>
<evidence type="ECO:0000313" key="2">
    <source>
        <dbReference type="Proteomes" id="UP000292564"/>
    </source>
</evidence>
<comment type="caution">
    <text evidence="1">The sequence shown here is derived from an EMBL/GenBank/DDBJ whole genome shotgun (WGS) entry which is preliminary data.</text>
</comment>
<dbReference type="RefSeq" id="WP_242624974.1">
    <property type="nucleotide sequence ID" value="NZ_SHKY01000001.1"/>
</dbReference>
<sequence>MYVDLGSTGQHADVEWHSIMIDVSGLSLADLAEAVPPDRADSPLAQCLHRLTADLDRPGDPIAGFNSAL</sequence>
<dbReference type="EMBL" id="SHKY01000001">
    <property type="protein sequence ID" value="RZU52255.1"/>
    <property type="molecule type" value="Genomic_DNA"/>
</dbReference>